<dbReference type="InterPro" id="IPR015915">
    <property type="entry name" value="Kelch-typ_b-propeller"/>
</dbReference>
<accession>G0V1I9</accession>
<dbReference type="Gene3D" id="2.120.10.80">
    <property type="entry name" value="Kelch-type beta propeller"/>
    <property type="match status" value="1"/>
</dbReference>
<dbReference type="AlphaFoldDB" id="G0V1I9"/>
<proteinExistence type="predicted"/>
<keyword evidence="2" id="KW-0677">Repeat</keyword>
<organism evidence="3">
    <name type="scientific">Trypanosoma congolense (strain IL3000)</name>
    <dbReference type="NCBI Taxonomy" id="1068625"/>
    <lineage>
        <taxon>Eukaryota</taxon>
        <taxon>Discoba</taxon>
        <taxon>Euglenozoa</taxon>
        <taxon>Kinetoplastea</taxon>
        <taxon>Metakinetoplastina</taxon>
        <taxon>Trypanosomatida</taxon>
        <taxon>Trypanosomatidae</taxon>
        <taxon>Trypanosoma</taxon>
        <taxon>Nannomonas</taxon>
    </lineage>
</organism>
<sequence>MEWVPCTEEGGSLGIREGHCAASLTAVGGGDEWVLCVAGYCQGERDGAALAARTRDLPLLRWFQLSSPGRVVFECDGASLTRVKSCIAYFFGGLDGDMNYSNRLLGLSLHCGTGGAPALQAVELLTSGDVPSPRARHSAGGGENCFVVFGGETDTSEQTNDTYLLNIETFVWTRVEVTGQVPSPRLLAGPLIFLAPHLCVLYGGAYFLNGDIKSLADVWTLRTYPGSAWRPLSGLPGWEDCSFPKSNGHTGGVLSSSGGVTVAAFVGGKDSAEGCDLVKKVRLNSTMEDDLCLCLVRPALPGSEGPHWRYTAAATETVRGLLLLGGQCRHPQDVAAFLLRSTEF</sequence>
<protein>
    <submittedName>
        <fullName evidence="3">Uncharacterized protein TCIL3000_11_9770</fullName>
    </submittedName>
</protein>
<dbReference type="SUPFAM" id="SSF117281">
    <property type="entry name" value="Kelch motif"/>
    <property type="match status" value="1"/>
</dbReference>
<evidence type="ECO:0000313" key="3">
    <source>
        <dbReference type="EMBL" id="CCC95510.1"/>
    </source>
</evidence>
<evidence type="ECO:0000256" key="1">
    <source>
        <dbReference type="ARBA" id="ARBA00022441"/>
    </source>
</evidence>
<evidence type="ECO:0000256" key="2">
    <source>
        <dbReference type="ARBA" id="ARBA00022737"/>
    </source>
</evidence>
<keyword evidence="1" id="KW-0880">Kelch repeat</keyword>
<dbReference type="Pfam" id="PF24681">
    <property type="entry name" value="Kelch_KLHDC2_KLHL20_DRC7"/>
    <property type="match status" value="1"/>
</dbReference>
<gene>
    <name evidence="3" type="ORF">TCIL3000_11_9770</name>
</gene>
<dbReference type="PANTHER" id="PTHR46228">
    <property type="entry name" value="KELCH DOMAIN-CONTAINING PROTEIN"/>
    <property type="match status" value="1"/>
</dbReference>
<dbReference type="VEuPathDB" id="TriTrypDB:TcIL3000.11.9770"/>
<name>G0V1I9_TRYCI</name>
<dbReference type="EMBL" id="HE575324">
    <property type="protein sequence ID" value="CCC95510.1"/>
    <property type="molecule type" value="Genomic_DNA"/>
</dbReference>
<reference evidence="3" key="1">
    <citation type="journal article" date="2012" name="Proc. Natl. Acad. Sci. U.S.A.">
        <title>Antigenic diversity is generated by distinct evolutionary mechanisms in African trypanosome species.</title>
        <authorList>
            <person name="Jackson A.P."/>
            <person name="Berry A."/>
            <person name="Aslett M."/>
            <person name="Allison H.C."/>
            <person name="Burton P."/>
            <person name="Vavrova-Anderson J."/>
            <person name="Brown R."/>
            <person name="Browne H."/>
            <person name="Corton N."/>
            <person name="Hauser H."/>
            <person name="Gamble J."/>
            <person name="Gilderthorp R."/>
            <person name="Marcello L."/>
            <person name="McQuillan J."/>
            <person name="Otto T.D."/>
            <person name="Quail M.A."/>
            <person name="Sanders M.J."/>
            <person name="van Tonder A."/>
            <person name="Ginger M.L."/>
            <person name="Field M.C."/>
            <person name="Barry J.D."/>
            <person name="Hertz-Fowler C."/>
            <person name="Berriman M."/>
        </authorList>
    </citation>
    <scope>NUCLEOTIDE SEQUENCE</scope>
    <source>
        <strain evidence="3">IL3000</strain>
    </source>
</reference>
<dbReference type="PANTHER" id="PTHR46228:SF2">
    <property type="entry name" value="KELCH REPEAT PROTEIN (AFU_ORTHOLOGUE AFUA_4G14350)"/>
    <property type="match status" value="1"/>
</dbReference>